<evidence type="ECO:0000313" key="2">
    <source>
        <dbReference type="Proteomes" id="UP000310158"/>
    </source>
</evidence>
<dbReference type="PANTHER" id="PTHR14187:SF5">
    <property type="entry name" value="HEAT SHOCK 70 KDA PROTEIN 12A"/>
    <property type="match status" value="1"/>
</dbReference>
<dbReference type="OrthoDB" id="2963168at2759"/>
<reference evidence="1 2" key="1">
    <citation type="submission" date="2019-02" db="EMBL/GenBank/DDBJ databases">
        <title>Genome sequencing of the rare red list fungi Bondarzewia mesenterica.</title>
        <authorList>
            <person name="Buettner E."/>
            <person name="Kellner H."/>
        </authorList>
    </citation>
    <scope>NUCLEOTIDE SEQUENCE [LARGE SCALE GENOMIC DNA]</scope>
    <source>
        <strain evidence="1 2">DSM 108281</strain>
    </source>
</reference>
<evidence type="ECO:0000313" key="1">
    <source>
        <dbReference type="EMBL" id="THH05593.1"/>
    </source>
</evidence>
<comment type="caution">
    <text evidence="1">The sequence shown here is derived from an EMBL/GenBank/DDBJ whole genome shotgun (WGS) entry which is preliminary data.</text>
</comment>
<gene>
    <name evidence="1" type="ORF">EW146_g9863</name>
</gene>
<dbReference type="Gene3D" id="3.30.420.40">
    <property type="match status" value="2"/>
</dbReference>
<dbReference type="AlphaFoldDB" id="A0A4V3XCE5"/>
<dbReference type="PANTHER" id="PTHR14187">
    <property type="entry name" value="ALPHA KINASE/ELONGATION FACTOR 2 KINASE"/>
    <property type="match status" value="1"/>
</dbReference>
<proteinExistence type="predicted"/>
<dbReference type="Proteomes" id="UP000310158">
    <property type="component" value="Unassembled WGS sequence"/>
</dbReference>
<sequence length="613" mass="68261">MTNRKEFQGPKRRLVLAFDLGTTFSGISYAILDPGRVPEIKTVTRHTSIVEAGDSKIQTVIWYNKDGNVLAVGAEEPAESPLADDASDDEWEEVDNVTVFKVEWFKLLLRPRSIDMTEGIPKPNLPPCKRDIIDIFADFYCYLYERARGFITETHANGNLLWNSVEGDIEFVLSHPNGWEGTQQSAMRRAAIKAGLIGKNVMIVDAGGGTVDLSTYRFVESAPILIREMAAPGCVFQGSVMVRQRASDHLKKKLENTHFGQQRYIDAMTEEFDKTTKKRFKGTLSWAFGAGKLNSRGQQSFTYECALLSLEADADVLQCHCIFSDEVASLFDPAVNGIIQGIENQRQLAEPDAVSTIFLVGGFAASEYLYSELRGYLEIRGLYLFRPDNHTNKAVAEGAVSFHLDHFVSTRIARFTYGIKSHVPFDASCPAHQERIRLKYIDVDGAERLPNAFTAILSMGTATSEIMTCSKSFIRISHESDALDRIECSIICYKGILSPSWMDTDPDRFSRLCVISADLSGVPKRPRKGSQGTYYRRNFDIELSFGLTELKAYLSWTENVRLISIISGLAIHSSLNGPPGRQEKVSGFSQCCNIVLTALFDESGPASVVYDDE</sequence>
<accession>A0A4V3XCE5</accession>
<dbReference type="InterPro" id="IPR043129">
    <property type="entry name" value="ATPase_NBD"/>
</dbReference>
<protein>
    <submittedName>
        <fullName evidence="1">Uncharacterized protein</fullName>
    </submittedName>
</protein>
<dbReference type="EMBL" id="SGPL01000987">
    <property type="protein sequence ID" value="THH05593.1"/>
    <property type="molecule type" value="Genomic_DNA"/>
</dbReference>
<organism evidence="1 2">
    <name type="scientific">Bondarzewia mesenterica</name>
    <dbReference type="NCBI Taxonomy" id="1095465"/>
    <lineage>
        <taxon>Eukaryota</taxon>
        <taxon>Fungi</taxon>
        <taxon>Dikarya</taxon>
        <taxon>Basidiomycota</taxon>
        <taxon>Agaricomycotina</taxon>
        <taxon>Agaricomycetes</taxon>
        <taxon>Russulales</taxon>
        <taxon>Bondarzewiaceae</taxon>
        <taxon>Bondarzewia</taxon>
    </lineage>
</organism>
<dbReference type="Gene3D" id="3.90.640.10">
    <property type="entry name" value="Actin, Chain A, domain 4"/>
    <property type="match status" value="1"/>
</dbReference>
<dbReference type="SUPFAM" id="SSF53067">
    <property type="entry name" value="Actin-like ATPase domain"/>
    <property type="match status" value="2"/>
</dbReference>
<dbReference type="CDD" id="cd10170">
    <property type="entry name" value="ASKHA_NBD_HSP70"/>
    <property type="match status" value="1"/>
</dbReference>
<keyword evidence="2" id="KW-1185">Reference proteome</keyword>
<name>A0A4V3XCE5_9AGAM</name>